<dbReference type="EMBL" id="OR481006">
    <property type="protein sequence ID" value="WNO47517.1"/>
    <property type="molecule type" value="Genomic_DNA"/>
</dbReference>
<sequence length="307" mass="35784">MKRISKSLPDGTKVLQKSGDLLEVVEFLGEDDFRVKFEDSPVFTTKIGNIKRGSVYNKNKPSVCGIGYYGWGEFKTKINGKRTPSYEVWRGIIRRCYEKENETFRSYWSKGVEVCDEWLNFQVFSQWYYTQLEYLPSGKYDVDKDLFGDGKLYSPETCVLLPSKLNHYITNRKTCNVGYIKKGKDKITTTISLLGRQIFIGDFEDQGSANKYYTICRNYIDKTLTYEYMTLGMISEKTRDKICSVDNHYSKEDELYLFDKKPSLKVRIDGLIFNKTNLFERCKHKISSEIYKDTSFMSCYSKRGALG</sequence>
<reference evidence="1" key="1">
    <citation type="submission" date="2023-08" db="EMBL/GenBank/DDBJ databases">
        <authorList>
            <person name="Nazir A."/>
        </authorList>
    </citation>
    <scope>NUCLEOTIDE SEQUENCE</scope>
</reference>
<accession>A0AA96R6N2</accession>
<organism evidence="1">
    <name type="scientific">Staphylococcus phage vB_VibM_10AMN12</name>
    <dbReference type="NCBI Taxonomy" id="3076785"/>
    <lineage>
        <taxon>Viruses</taxon>
        <taxon>Duplodnaviria</taxon>
        <taxon>Heunggongvirae</taxon>
        <taxon>Uroviricota</taxon>
        <taxon>Caudoviricetes</taxon>
    </lineage>
</organism>
<protein>
    <submittedName>
        <fullName evidence="1">Uncharacterized protein</fullName>
    </submittedName>
</protein>
<evidence type="ECO:0000313" key="1">
    <source>
        <dbReference type="EMBL" id="WNO47517.1"/>
    </source>
</evidence>
<name>A0AA96R6N2_9CAUD</name>
<proteinExistence type="predicted"/>